<organism evidence="1 2">
    <name type="scientific">Stephanodiscus triporus</name>
    <dbReference type="NCBI Taxonomy" id="2934178"/>
    <lineage>
        <taxon>Eukaryota</taxon>
        <taxon>Sar</taxon>
        <taxon>Stramenopiles</taxon>
        <taxon>Ochrophyta</taxon>
        <taxon>Bacillariophyta</taxon>
        <taxon>Coscinodiscophyceae</taxon>
        <taxon>Thalassiosirophycidae</taxon>
        <taxon>Stephanodiscales</taxon>
        <taxon>Stephanodiscaceae</taxon>
        <taxon>Stephanodiscus</taxon>
    </lineage>
</organism>
<sequence length="123" mass="13474">MSRIVSGRRGDMFTDSDPSALAEGRAEGWARYRVMRRSHVSRATLQNIYSPPGALVHDGSGLAVLLKSRDGTGTSTRVDDRAQSTPPGYQIAYECLVRVDESSVPDPDSMGPYSKEAMTLFDY</sequence>
<dbReference type="AlphaFoldDB" id="A0ABD3MCW6"/>
<comment type="caution">
    <text evidence="1">The sequence shown here is derived from an EMBL/GenBank/DDBJ whole genome shotgun (WGS) entry which is preliminary data.</text>
</comment>
<evidence type="ECO:0000313" key="2">
    <source>
        <dbReference type="Proteomes" id="UP001530315"/>
    </source>
</evidence>
<keyword evidence="2" id="KW-1185">Reference proteome</keyword>
<name>A0ABD3MCW6_9STRA</name>
<dbReference type="Proteomes" id="UP001530315">
    <property type="component" value="Unassembled WGS sequence"/>
</dbReference>
<gene>
    <name evidence="1" type="ORF">ACHAW5_001947</name>
</gene>
<protein>
    <submittedName>
        <fullName evidence="1">Uncharacterized protein</fullName>
    </submittedName>
</protein>
<dbReference type="EMBL" id="JALLAZ020001843">
    <property type="protein sequence ID" value="KAL3761839.1"/>
    <property type="molecule type" value="Genomic_DNA"/>
</dbReference>
<accession>A0ABD3MCW6</accession>
<reference evidence="1 2" key="1">
    <citation type="submission" date="2024-10" db="EMBL/GenBank/DDBJ databases">
        <title>Updated reference genomes for cyclostephanoid diatoms.</title>
        <authorList>
            <person name="Roberts W.R."/>
            <person name="Alverson A.J."/>
        </authorList>
    </citation>
    <scope>NUCLEOTIDE SEQUENCE [LARGE SCALE GENOMIC DNA]</scope>
    <source>
        <strain evidence="1 2">AJA276-08</strain>
    </source>
</reference>
<evidence type="ECO:0000313" key="1">
    <source>
        <dbReference type="EMBL" id="KAL3761839.1"/>
    </source>
</evidence>
<proteinExistence type="predicted"/>